<evidence type="ECO:0000256" key="12">
    <source>
        <dbReference type="SAM" id="Phobius"/>
    </source>
</evidence>
<keyword evidence="14" id="KW-1185">Reference proteome</keyword>
<reference evidence="13" key="2">
    <citation type="submission" date="2018-10" db="UniProtKB">
        <authorList>
            <consortium name="EnsemblPlants"/>
        </authorList>
    </citation>
    <scope>IDENTIFICATION</scope>
</reference>
<dbReference type="FunFam" id="1.10.630.10:FF:000064">
    <property type="entry name" value="Cytochrome P450 monooxygenase"/>
    <property type="match status" value="1"/>
</dbReference>
<dbReference type="Gramene" id="TraesCS6B02G205100.1">
    <property type="protein sequence ID" value="TraesCS6B02G205100.1"/>
    <property type="gene ID" value="TraesCS6B02G205100"/>
</dbReference>
<evidence type="ECO:0000256" key="8">
    <source>
        <dbReference type="ARBA" id="ARBA00023004"/>
    </source>
</evidence>
<dbReference type="SMR" id="A0A3B6PM43"/>
<dbReference type="SUPFAM" id="SSF48264">
    <property type="entry name" value="Cytochrome P450"/>
    <property type="match status" value="1"/>
</dbReference>
<reference evidence="13" key="1">
    <citation type="submission" date="2018-08" db="EMBL/GenBank/DDBJ databases">
        <authorList>
            <person name="Rossello M."/>
        </authorList>
    </citation>
    <scope>NUCLEOTIDE SEQUENCE [LARGE SCALE GENOMIC DNA]</scope>
    <source>
        <strain evidence="13">cv. Chinese Spring</strain>
    </source>
</reference>
<feature type="transmembrane region" description="Helical" evidence="12">
    <location>
        <begin position="471"/>
        <end position="493"/>
    </location>
</feature>
<dbReference type="PRINTS" id="PR00385">
    <property type="entry name" value="P450"/>
</dbReference>
<dbReference type="PRINTS" id="PR00463">
    <property type="entry name" value="EP450I"/>
</dbReference>
<comment type="similarity">
    <text evidence="2 11">Belongs to the cytochrome P450 family.</text>
</comment>
<dbReference type="EnsemblPlants" id="TraesCS6B02G205100.1">
    <property type="protein sequence ID" value="TraesCS6B02G205100.1"/>
    <property type="gene ID" value="TraesCS6B02G205100"/>
</dbReference>
<evidence type="ECO:0000256" key="9">
    <source>
        <dbReference type="ARBA" id="ARBA00023033"/>
    </source>
</evidence>
<dbReference type="InterPro" id="IPR036396">
    <property type="entry name" value="Cyt_P450_sf"/>
</dbReference>
<dbReference type="InterPro" id="IPR002401">
    <property type="entry name" value="Cyt_P450_E_grp-I"/>
</dbReference>
<dbReference type="PANTHER" id="PTHR47955">
    <property type="entry name" value="CYTOCHROME P450 FAMILY 71 PROTEIN"/>
    <property type="match status" value="1"/>
</dbReference>
<comment type="cofactor">
    <cofactor evidence="1 10">
        <name>heme</name>
        <dbReference type="ChEBI" id="CHEBI:30413"/>
    </cofactor>
</comment>
<dbReference type="Proteomes" id="UP000019116">
    <property type="component" value="Chromosome 6B"/>
</dbReference>
<evidence type="ECO:0008006" key="15">
    <source>
        <dbReference type="Google" id="ProtNLM"/>
    </source>
</evidence>
<feature type="transmembrane region" description="Helical" evidence="12">
    <location>
        <begin position="20"/>
        <end position="39"/>
    </location>
</feature>
<evidence type="ECO:0000256" key="1">
    <source>
        <dbReference type="ARBA" id="ARBA00001971"/>
    </source>
</evidence>
<name>A0A3B6PM43_WHEAT</name>
<dbReference type="PANTHER" id="PTHR47955:SF19">
    <property type="entry name" value="CYTOCHROME P450 71A9-LIKE ISOFORM X1"/>
    <property type="match status" value="1"/>
</dbReference>
<proteinExistence type="inferred from homology"/>
<evidence type="ECO:0000313" key="14">
    <source>
        <dbReference type="Proteomes" id="UP000019116"/>
    </source>
</evidence>
<evidence type="ECO:0000256" key="11">
    <source>
        <dbReference type="RuleBase" id="RU000461"/>
    </source>
</evidence>
<organism evidence="13">
    <name type="scientific">Triticum aestivum</name>
    <name type="common">Wheat</name>
    <dbReference type="NCBI Taxonomy" id="4565"/>
    <lineage>
        <taxon>Eukaryota</taxon>
        <taxon>Viridiplantae</taxon>
        <taxon>Streptophyta</taxon>
        <taxon>Embryophyta</taxon>
        <taxon>Tracheophyta</taxon>
        <taxon>Spermatophyta</taxon>
        <taxon>Magnoliopsida</taxon>
        <taxon>Liliopsida</taxon>
        <taxon>Poales</taxon>
        <taxon>Poaceae</taxon>
        <taxon>BOP clade</taxon>
        <taxon>Pooideae</taxon>
        <taxon>Triticodae</taxon>
        <taxon>Triticeae</taxon>
        <taxon>Triticinae</taxon>
        <taxon>Triticum</taxon>
    </lineage>
</organism>
<dbReference type="GO" id="GO:0004497">
    <property type="term" value="F:monooxygenase activity"/>
    <property type="evidence" value="ECO:0007669"/>
    <property type="project" value="UniProtKB-KW"/>
</dbReference>
<evidence type="ECO:0000256" key="6">
    <source>
        <dbReference type="ARBA" id="ARBA00022989"/>
    </source>
</evidence>
<dbReference type="CDD" id="cd11072">
    <property type="entry name" value="CYP71-like"/>
    <property type="match status" value="1"/>
</dbReference>
<dbReference type="Gene3D" id="1.10.630.10">
    <property type="entry name" value="Cytochrome P450"/>
    <property type="match status" value="1"/>
</dbReference>
<keyword evidence="4 12" id="KW-0812">Transmembrane</keyword>
<dbReference type="InterPro" id="IPR001128">
    <property type="entry name" value="Cyt_P450"/>
</dbReference>
<evidence type="ECO:0000256" key="10">
    <source>
        <dbReference type="PIRSR" id="PIRSR602401-1"/>
    </source>
</evidence>
<keyword evidence="6 12" id="KW-1133">Transmembrane helix</keyword>
<keyword evidence="7 11" id="KW-0560">Oxidoreductase</keyword>
<dbReference type="InterPro" id="IPR017972">
    <property type="entry name" value="Cyt_P450_CS"/>
</dbReference>
<feature type="binding site" description="axial binding residue" evidence="10">
    <location>
        <position position="472"/>
    </location>
    <ligand>
        <name>heme</name>
        <dbReference type="ChEBI" id="CHEBI:30413"/>
    </ligand>
    <ligandPart>
        <name>Fe</name>
        <dbReference type="ChEBI" id="CHEBI:18248"/>
    </ligandPart>
</feature>
<evidence type="ECO:0000256" key="3">
    <source>
        <dbReference type="ARBA" id="ARBA00022617"/>
    </source>
</evidence>
<dbReference type="GO" id="GO:0020037">
    <property type="term" value="F:heme binding"/>
    <property type="evidence" value="ECO:0007669"/>
    <property type="project" value="InterPro"/>
</dbReference>
<dbReference type="GO" id="GO:0016705">
    <property type="term" value="F:oxidoreductase activity, acting on paired donors, with incorporation or reduction of molecular oxygen"/>
    <property type="evidence" value="ECO:0007669"/>
    <property type="project" value="InterPro"/>
</dbReference>
<keyword evidence="5 10" id="KW-0479">Metal-binding</keyword>
<dbReference type="Gramene" id="TraesCS6B03G0533800.1">
    <property type="protein sequence ID" value="TraesCS6B03G0533800.1.CDS"/>
    <property type="gene ID" value="TraesCS6B03G0533800"/>
</dbReference>
<evidence type="ECO:0000256" key="7">
    <source>
        <dbReference type="ARBA" id="ARBA00023002"/>
    </source>
</evidence>
<dbReference type="GO" id="GO:0005506">
    <property type="term" value="F:iron ion binding"/>
    <property type="evidence" value="ECO:0007669"/>
    <property type="project" value="InterPro"/>
</dbReference>
<evidence type="ECO:0000256" key="5">
    <source>
        <dbReference type="ARBA" id="ARBA00022723"/>
    </source>
</evidence>
<dbReference type="Pfam" id="PF00067">
    <property type="entry name" value="p450"/>
    <property type="match status" value="1"/>
</dbReference>
<evidence type="ECO:0000313" key="13">
    <source>
        <dbReference type="EnsemblPlants" id="TraesCS6B02G205100.1"/>
    </source>
</evidence>
<dbReference type="PROSITE" id="PS00086">
    <property type="entry name" value="CYTOCHROME_P450"/>
    <property type="match status" value="1"/>
</dbReference>
<protein>
    <recommendedName>
        <fullName evidence="15">Cytochrome P450</fullName>
    </recommendedName>
</protein>
<evidence type="ECO:0000256" key="2">
    <source>
        <dbReference type="ARBA" id="ARBA00010617"/>
    </source>
</evidence>
<keyword evidence="3 10" id="KW-0349">Heme</keyword>
<dbReference type="OMA" id="APTMAMQ"/>
<keyword evidence="12" id="KW-0472">Membrane</keyword>
<dbReference type="RefSeq" id="XP_044412313.1">
    <property type="nucleotide sequence ID" value="XM_044556378.1"/>
</dbReference>
<sequence>MSRSDRWLAPSDHHLNAPTMAMQQLVYWFCAFLALLLLLKLLRKRGATTTAPALKLPPSPSSLPFIHNLHHLLRSPIAHRAVADIARELDAPLMYLRLGELPAVFVSSADAAREIMKVHDMKFAWRPYPPTIQKLRPMGKGIFFAPYGALWRQLRKISIVKLLSVRRVHSFHRVREEEAGRLVAAIAATPPGETVNLCEQIFWVIADSTMRTMIGERFERRDEFLVVLADIVKIASGFTMAEWFPSSWLVRAFGGTRRRGHRGYLTTYELVENAYRQRQKRKEAMAAPSTRNAVTGEEEDLMDELVRIHEEGDLEVPLTIGNIKAVTIDLFGAGTETSSDALQWAMSELMRNPRVMQKAQAELRDKLGGKPTVTEADLADMTYLKLVVKETLRLHPALPLLVPRECNETCKIMGYDVPKGFVVFVNAWAIGRDPKFWDDPEEFKPERFENSKVDLKGTDFEFIPFGAGRRLCPGLAFGLASIEIVLAVLLYHFDWELPDGVAPSELDMTEEMGITIRRKNDLYLRPTVRIKV</sequence>
<keyword evidence="8 10" id="KW-0408">Iron</keyword>
<dbReference type="AlphaFoldDB" id="A0A3B6PM43"/>
<gene>
    <name evidence="13" type="primary">LOC123136870</name>
</gene>
<dbReference type="STRING" id="4565.A0A3B6PM43"/>
<dbReference type="GeneID" id="123136870"/>
<evidence type="ECO:0000256" key="4">
    <source>
        <dbReference type="ARBA" id="ARBA00022692"/>
    </source>
</evidence>
<keyword evidence="9 11" id="KW-0503">Monooxygenase</keyword>
<dbReference type="OrthoDB" id="619711at2759"/>
<accession>A0A3B6PM43</accession>